<dbReference type="OrthoDB" id="6746429at2759"/>
<dbReference type="SUPFAM" id="SSF47565">
    <property type="entry name" value="Insect pheromone/odorant-binding proteins"/>
    <property type="match status" value="1"/>
</dbReference>
<dbReference type="Gene3D" id="1.10.238.20">
    <property type="entry name" value="Pheromone/general odorant binding protein domain"/>
    <property type="match status" value="1"/>
</dbReference>
<feature type="signal peptide" evidence="1">
    <location>
        <begin position="1"/>
        <end position="17"/>
    </location>
</feature>
<dbReference type="EMBL" id="OU900101">
    <property type="protein sequence ID" value="CAG9864576.1"/>
    <property type="molecule type" value="Genomic_DNA"/>
</dbReference>
<dbReference type="AlphaFoldDB" id="A0A9N9U0X6"/>
<proteinExistence type="predicted"/>
<name>A0A9N9U0X6_PHYSR</name>
<keyword evidence="1" id="KW-0732">Signal</keyword>
<sequence>MLKYLIPLTALIVASYCYVDPKDYGPALTKAADIVHQECRNISGATEEEILQTRKGDFSGGINIKRYNACLWLHLQVANTTLHSNLEKLKSLEPPHLKGKVAHIYANCAEKIRLTEEKDFVEMAWKSSKCSHDVDPENYIFP</sequence>
<feature type="chain" id="PRO_5040265041" evidence="1">
    <location>
        <begin position="18"/>
        <end position="142"/>
    </location>
</feature>
<protein>
    <submittedName>
        <fullName evidence="2">Uncharacterized protein</fullName>
    </submittedName>
</protein>
<dbReference type="CDD" id="cd23992">
    <property type="entry name" value="PBP_GOBP"/>
    <property type="match status" value="1"/>
</dbReference>
<keyword evidence="3" id="KW-1185">Reference proteome</keyword>
<dbReference type="InterPro" id="IPR036728">
    <property type="entry name" value="PBP_GOBP_sf"/>
</dbReference>
<gene>
    <name evidence="2" type="ORF">PHYEVI_LOCUS10829</name>
</gene>
<dbReference type="InterPro" id="IPR006170">
    <property type="entry name" value="PBP/GOBP"/>
</dbReference>
<dbReference type="Pfam" id="PF01395">
    <property type="entry name" value="PBP_GOBP"/>
    <property type="match status" value="1"/>
</dbReference>
<evidence type="ECO:0000313" key="3">
    <source>
        <dbReference type="Proteomes" id="UP001153712"/>
    </source>
</evidence>
<evidence type="ECO:0000256" key="1">
    <source>
        <dbReference type="SAM" id="SignalP"/>
    </source>
</evidence>
<accession>A0A9N9U0X6</accession>
<reference evidence="2" key="1">
    <citation type="submission" date="2022-01" db="EMBL/GenBank/DDBJ databases">
        <authorList>
            <person name="King R."/>
        </authorList>
    </citation>
    <scope>NUCLEOTIDE SEQUENCE</scope>
</reference>
<organism evidence="2 3">
    <name type="scientific">Phyllotreta striolata</name>
    <name type="common">Striped flea beetle</name>
    <name type="synonym">Crioceris striolata</name>
    <dbReference type="NCBI Taxonomy" id="444603"/>
    <lineage>
        <taxon>Eukaryota</taxon>
        <taxon>Metazoa</taxon>
        <taxon>Ecdysozoa</taxon>
        <taxon>Arthropoda</taxon>
        <taxon>Hexapoda</taxon>
        <taxon>Insecta</taxon>
        <taxon>Pterygota</taxon>
        <taxon>Neoptera</taxon>
        <taxon>Endopterygota</taxon>
        <taxon>Coleoptera</taxon>
        <taxon>Polyphaga</taxon>
        <taxon>Cucujiformia</taxon>
        <taxon>Chrysomeloidea</taxon>
        <taxon>Chrysomelidae</taxon>
        <taxon>Galerucinae</taxon>
        <taxon>Alticini</taxon>
        <taxon>Phyllotreta</taxon>
    </lineage>
</organism>
<evidence type="ECO:0000313" key="2">
    <source>
        <dbReference type="EMBL" id="CAG9864576.1"/>
    </source>
</evidence>
<dbReference type="GO" id="GO:0005549">
    <property type="term" value="F:odorant binding"/>
    <property type="evidence" value="ECO:0007669"/>
    <property type="project" value="InterPro"/>
</dbReference>
<dbReference type="Proteomes" id="UP001153712">
    <property type="component" value="Chromosome 8"/>
</dbReference>